<evidence type="ECO:0000259" key="1">
    <source>
        <dbReference type="Pfam" id="PF01937"/>
    </source>
</evidence>
<protein>
    <recommendedName>
        <fullName evidence="1">Damage-control phosphatase ARMT1-like metal-binding domain-containing protein</fullName>
    </recommendedName>
</protein>
<proteinExistence type="predicted"/>
<dbReference type="Gene3D" id="1.10.285.20">
    <property type="entry name" value="Uncharacterised protein PF01937, DUF89, domain 2"/>
    <property type="match status" value="1"/>
</dbReference>
<dbReference type="PIRSF" id="PIRSF006593">
    <property type="entry name" value="UCP006593"/>
    <property type="match status" value="1"/>
</dbReference>
<sequence length="271" mass="29941">MEYECRLSTSDEDLIRRTKEACLELLTTLLCKPIPAPVIASRVHRLAYRMLGDPDPYRFLKQANNADAMDVCREVRGELATFRDLSLAAVIGNTLDYGARVHTVTDDFVDFFHTRFRAGLDVDDTDRIEPLASRVVYFADNCGEIIFDGLLVRYLKTRGAQVTLAVRGGPILNDATREDAVMLGLDRHADLLIGTTDGISELGVNMELIPPVLADALDRCSLIIAKGMANYESLSEYQDLPPVAYMMSVKCGPIAEDIGIPLGSMIALLRE</sequence>
<dbReference type="SUPFAM" id="SSF111321">
    <property type="entry name" value="AF1104-like"/>
    <property type="match status" value="1"/>
</dbReference>
<dbReference type="AlphaFoldDB" id="A0A0W8FH88"/>
<dbReference type="Gene3D" id="1.10.8.380">
    <property type="entry name" value="Uncharacterised protein PF01937, DUF89, domain 1"/>
    <property type="match status" value="1"/>
</dbReference>
<evidence type="ECO:0000313" key="2">
    <source>
        <dbReference type="EMBL" id="KUG20217.1"/>
    </source>
</evidence>
<reference evidence="2" key="1">
    <citation type="journal article" date="2015" name="Proc. Natl. Acad. Sci. U.S.A.">
        <title>Networks of energetic and metabolic interactions define dynamics in microbial communities.</title>
        <authorList>
            <person name="Embree M."/>
            <person name="Liu J.K."/>
            <person name="Al-Bassam M.M."/>
            <person name="Zengler K."/>
        </authorList>
    </citation>
    <scope>NUCLEOTIDE SEQUENCE</scope>
</reference>
<comment type="caution">
    <text evidence="2">The sequence shown here is derived from an EMBL/GenBank/DDBJ whole genome shotgun (WGS) entry which is preliminary data.</text>
</comment>
<name>A0A0W8FH88_9ZZZZ</name>
<gene>
    <name evidence="2" type="ORF">ASZ90_010064</name>
</gene>
<dbReference type="Gene3D" id="3.40.50.10880">
    <property type="entry name" value="Uncharacterised protein PF01937, DUF89, domain 3"/>
    <property type="match status" value="1"/>
</dbReference>
<dbReference type="EMBL" id="LNQE01001213">
    <property type="protein sequence ID" value="KUG20217.1"/>
    <property type="molecule type" value="Genomic_DNA"/>
</dbReference>
<accession>A0A0W8FH88</accession>
<feature type="domain" description="Damage-control phosphatase ARMT1-like metal-binding" evidence="1">
    <location>
        <begin position="4"/>
        <end position="265"/>
    </location>
</feature>
<dbReference type="InterPro" id="IPR002791">
    <property type="entry name" value="ARMT1-like_metal-bd"/>
</dbReference>
<dbReference type="InterPro" id="IPR014444">
    <property type="entry name" value="PH1575-like"/>
</dbReference>
<organism evidence="2">
    <name type="scientific">hydrocarbon metagenome</name>
    <dbReference type="NCBI Taxonomy" id="938273"/>
    <lineage>
        <taxon>unclassified sequences</taxon>
        <taxon>metagenomes</taxon>
        <taxon>ecological metagenomes</taxon>
    </lineage>
</organism>
<dbReference type="Pfam" id="PF01937">
    <property type="entry name" value="ARMT1-like_dom"/>
    <property type="match status" value="1"/>
</dbReference>
<dbReference type="InterPro" id="IPR036075">
    <property type="entry name" value="ARMT-1-like_metal-bd_sf"/>
</dbReference>